<comment type="caution">
    <text evidence="3">The sequence shown here is derived from an EMBL/GenBank/DDBJ whole genome shotgun (WGS) entry which is preliminary data.</text>
</comment>
<dbReference type="PANTHER" id="PTHR40465">
    <property type="entry name" value="CHROMOSOME 1, WHOLE GENOME SHOTGUN SEQUENCE"/>
    <property type="match status" value="1"/>
</dbReference>
<evidence type="ECO:0000313" key="4">
    <source>
        <dbReference type="Proteomes" id="UP001194468"/>
    </source>
</evidence>
<dbReference type="PANTHER" id="PTHR40465:SF1">
    <property type="entry name" value="DUF6534 DOMAIN-CONTAINING PROTEIN"/>
    <property type="match status" value="1"/>
</dbReference>
<feature type="transmembrane region" description="Helical" evidence="1">
    <location>
        <begin position="197"/>
        <end position="219"/>
    </location>
</feature>
<proteinExistence type="predicted"/>
<evidence type="ECO:0000259" key="2">
    <source>
        <dbReference type="Pfam" id="PF20152"/>
    </source>
</evidence>
<dbReference type="Proteomes" id="UP001194468">
    <property type="component" value="Unassembled WGS sequence"/>
</dbReference>
<feature type="transmembrane region" description="Helical" evidence="1">
    <location>
        <begin position="85"/>
        <end position="102"/>
    </location>
</feature>
<sequence length="335" mass="36608">MSTNVAPPLGSTYGSIYFGVIISTVFYGVACMQTYENDPLRTKILVAILWALDTIHEALCVVGAYKYIMAGLANPLSFSTDTPEIVVLVALPTQGYLVYRIYLFSGKNIILPLIWCLVSVCYVFVARALYIADGVLRAADISISNSKLSVFQATLALSFSAGLDVLIAIFMSFLLVRQLTASRFASTAHILQRLMVFSVNTGTWTATFALLTAILLHIFPSSWICTVCMIPLCSVYCNTLLANLNARAYVLGAGTTHNVDLDLFLGHASWVSGGTEGDKQGVEAGITFAANQMRIAPLSQLYNLWAVDDEHIFLSIFEHVFQTIPCRVQFVPSPN</sequence>
<feature type="transmembrane region" description="Helical" evidence="1">
    <location>
        <begin position="44"/>
        <end position="65"/>
    </location>
</feature>
<reference evidence="3" key="1">
    <citation type="submission" date="2019-10" db="EMBL/GenBank/DDBJ databases">
        <authorList>
            <consortium name="DOE Joint Genome Institute"/>
            <person name="Kuo A."/>
            <person name="Miyauchi S."/>
            <person name="Kiss E."/>
            <person name="Drula E."/>
            <person name="Kohler A."/>
            <person name="Sanchez-Garcia M."/>
            <person name="Andreopoulos B."/>
            <person name="Barry K.W."/>
            <person name="Bonito G."/>
            <person name="Buee M."/>
            <person name="Carver A."/>
            <person name="Chen C."/>
            <person name="Cichocki N."/>
            <person name="Clum A."/>
            <person name="Culley D."/>
            <person name="Crous P.W."/>
            <person name="Fauchery L."/>
            <person name="Girlanda M."/>
            <person name="Hayes R."/>
            <person name="Keri Z."/>
            <person name="LaButti K."/>
            <person name="Lipzen A."/>
            <person name="Lombard V."/>
            <person name="Magnuson J."/>
            <person name="Maillard F."/>
            <person name="Morin E."/>
            <person name="Murat C."/>
            <person name="Nolan M."/>
            <person name="Ohm R."/>
            <person name="Pangilinan J."/>
            <person name="Pereira M."/>
            <person name="Perotto S."/>
            <person name="Peter M."/>
            <person name="Riley R."/>
            <person name="Sitrit Y."/>
            <person name="Stielow B."/>
            <person name="Szollosi G."/>
            <person name="Zifcakova L."/>
            <person name="Stursova M."/>
            <person name="Spatafora J.W."/>
            <person name="Tedersoo L."/>
            <person name="Vaario L.-M."/>
            <person name="Yamada A."/>
            <person name="Yan M."/>
            <person name="Wang P."/>
            <person name="Xu J."/>
            <person name="Bruns T."/>
            <person name="Baldrian P."/>
            <person name="Vilgalys R."/>
            <person name="Henrissat B."/>
            <person name="Grigoriev I.V."/>
            <person name="Hibbett D."/>
            <person name="Nagy L.G."/>
            <person name="Martin F.M."/>
        </authorList>
    </citation>
    <scope>NUCLEOTIDE SEQUENCE</scope>
    <source>
        <strain evidence="3">BED1</strain>
    </source>
</reference>
<accession>A0AAD4GL01</accession>
<feature type="transmembrane region" description="Helical" evidence="1">
    <location>
        <begin position="150"/>
        <end position="176"/>
    </location>
</feature>
<protein>
    <recommendedName>
        <fullName evidence="2">DUF6534 domain-containing protein</fullName>
    </recommendedName>
</protein>
<evidence type="ECO:0000313" key="3">
    <source>
        <dbReference type="EMBL" id="KAF8448800.1"/>
    </source>
</evidence>
<evidence type="ECO:0000256" key="1">
    <source>
        <dbReference type="SAM" id="Phobius"/>
    </source>
</evidence>
<name>A0AAD4GL01_BOLED</name>
<feature type="transmembrane region" description="Helical" evidence="1">
    <location>
        <begin position="12"/>
        <end position="32"/>
    </location>
</feature>
<dbReference type="Pfam" id="PF20152">
    <property type="entry name" value="DUF6534"/>
    <property type="match status" value="1"/>
</dbReference>
<gene>
    <name evidence="3" type="ORF">L210DRAFT_3500458</name>
</gene>
<feature type="transmembrane region" description="Helical" evidence="1">
    <location>
        <begin position="109"/>
        <end position="130"/>
    </location>
</feature>
<dbReference type="EMBL" id="WHUW01000003">
    <property type="protein sequence ID" value="KAF8448800.1"/>
    <property type="molecule type" value="Genomic_DNA"/>
</dbReference>
<organism evidence="3 4">
    <name type="scientific">Boletus edulis BED1</name>
    <dbReference type="NCBI Taxonomy" id="1328754"/>
    <lineage>
        <taxon>Eukaryota</taxon>
        <taxon>Fungi</taxon>
        <taxon>Dikarya</taxon>
        <taxon>Basidiomycota</taxon>
        <taxon>Agaricomycotina</taxon>
        <taxon>Agaricomycetes</taxon>
        <taxon>Agaricomycetidae</taxon>
        <taxon>Boletales</taxon>
        <taxon>Boletineae</taxon>
        <taxon>Boletaceae</taxon>
        <taxon>Boletoideae</taxon>
        <taxon>Boletus</taxon>
    </lineage>
</organism>
<feature type="domain" description="DUF6534" evidence="2">
    <location>
        <begin position="160"/>
        <end position="249"/>
    </location>
</feature>
<keyword evidence="1" id="KW-0472">Membrane</keyword>
<dbReference type="InterPro" id="IPR045339">
    <property type="entry name" value="DUF6534"/>
</dbReference>
<dbReference type="AlphaFoldDB" id="A0AAD4GL01"/>
<keyword evidence="1" id="KW-0812">Transmembrane</keyword>
<keyword evidence="1" id="KW-1133">Transmembrane helix</keyword>
<reference evidence="3" key="2">
    <citation type="journal article" date="2020" name="Nat. Commun.">
        <title>Large-scale genome sequencing of mycorrhizal fungi provides insights into the early evolution of symbiotic traits.</title>
        <authorList>
            <person name="Miyauchi S."/>
            <person name="Kiss E."/>
            <person name="Kuo A."/>
            <person name="Drula E."/>
            <person name="Kohler A."/>
            <person name="Sanchez-Garcia M."/>
            <person name="Morin E."/>
            <person name="Andreopoulos B."/>
            <person name="Barry K.W."/>
            <person name="Bonito G."/>
            <person name="Buee M."/>
            <person name="Carver A."/>
            <person name="Chen C."/>
            <person name="Cichocki N."/>
            <person name="Clum A."/>
            <person name="Culley D."/>
            <person name="Crous P.W."/>
            <person name="Fauchery L."/>
            <person name="Girlanda M."/>
            <person name="Hayes R.D."/>
            <person name="Keri Z."/>
            <person name="LaButti K."/>
            <person name="Lipzen A."/>
            <person name="Lombard V."/>
            <person name="Magnuson J."/>
            <person name="Maillard F."/>
            <person name="Murat C."/>
            <person name="Nolan M."/>
            <person name="Ohm R.A."/>
            <person name="Pangilinan J."/>
            <person name="Pereira M.F."/>
            <person name="Perotto S."/>
            <person name="Peter M."/>
            <person name="Pfister S."/>
            <person name="Riley R."/>
            <person name="Sitrit Y."/>
            <person name="Stielow J.B."/>
            <person name="Szollosi G."/>
            <person name="Zifcakova L."/>
            <person name="Stursova M."/>
            <person name="Spatafora J.W."/>
            <person name="Tedersoo L."/>
            <person name="Vaario L.M."/>
            <person name="Yamada A."/>
            <person name="Yan M."/>
            <person name="Wang P."/>
            <person name="Xu J."/>
            <person name="Bruns T."/>
            <person name="Baldrian P."/>
            <person name="Vilgalys R."/>
            <person name="Dunand C."/>
            <person name="Henrissat B."/>
            <person name="Grigoriev I.V."/>
            <person name="Hibbett D."/>
            <person name="Nagy L.G."/>
            <person name="Martin F.M."/>
        </authorList>
    </citation>
    <scope>NUCLEOTIDE SEQUENCE</scope>
    <source>
        <strain evidence="3">BED1</strain>
    </source>
</reference>
<keyword evidence="4" id="KW-1185">Reference proteome</keyword>